<organism evidence="2">
    <name type="scientific">Spongospora subterranea</name>
    <dbReference type="NCBI Taxonomy" id="70186"/>
    <lineage>
        <taxon>Eukaryota</taxon>
        <taxon>Sar</taxon>
        <taxon>Rhizaria</taxon>
        <taxon>Endomyxa</taxon>
        <taxon>Phytomyxea</taxon>
        <taxon>Plasmodiophorida</taxon>
        <taxon>Plasmodiophoridae</taxon>
        <taxon>Spongospora</taxon>
    </lineage>
</organism>
<evidence type="ECO:0000313" key="2">
    <source>
        <dbReference type="EMBL" id="CRZ10773.1"/>
    </source>
</evidence>
<name>A0A0H5R9I5_9EUKA</name>
<keyword evidence="1" id="KW-1133">Transmembrane helix</keyword>
<dbReference type="EMBL" id="HACM01010331">
    <property type="protein sequence ID" value="CRZ10773.1"/>
    <property type="molecule type" value="Transcribed_RNA"/>
</dbReference>
<sequence length="253" mass="27924">HPLSITLQWAIYAANATQRVRIQYILLGVFALGADVRQRLASITEISRVEIYKYCDGSGGDKVDMRYVCPWTLPSNINYGLITLMNFTVANVMVDRSTFITQIQDELVIELDIDPSIMSIPGIDPDIPNNLTQVSSVFYSTSSQQLKGLRTKLRALSTSITHPGWLMRTLIPDSVQILKYCASNSSQPTDIDGSCSESTSAAESGNISTTLWIIAAVIVIVVVIFLGLVVRECFIKVRGPEIPNTTRKPGRRV</sequence>
<keyword evidence="1" id="KW-0812">Transmembrane</keyword>
<dbReference type="AlphaFoldDB" id="A0A0H5R9I5"/>
<reference evidence="2" key="1">
    <citation type="submission" date="2015-04" db="EMBL/GenBank/DDBJ databases">
        <title>The genome sequence of the plant pathogenic Rhizarian Plasmodiophora brassicae reveals insights in its biotrophic life cycle and the origin of chitin synthesis.</title>
        <authorList>
            <person name="Schwelm A."/>
            <person name="Fogelqvist J."/>
            <person name="Knaust A."/>
            <person name="Julke S."/>
            <person name="Lilja T."/>
            <person name="Dhandapani V."/>
            <person name="Bonilla-Rosso G."/>
            <person name="Karlsson M."/>
            <person name="Shevchenko A."/>
            <person name="Choi S.R."/>
            <person name="Kim H.G."/>
            <person name="Park J.Y."/>
            <person name="Lim Y.P."/>
            <person name="Ludwig-Muller J."/>
            <person name="Dixelius C."/>
        </authorList>
    </citation>
    <scope>NUCLEOTIDE SEQUENCE</scope>
    <source>
        <tissue evidence="2">Potato root galls</tissue>
    </source>
</reference>
<evidence type="ECO:0000256" key="1">
    <source>
        <dbReference type="SAM" id="Phobius"/>
    </source>
</evidence>
<protein>
    <submittedName>
        <fullName evidence="2">Uncharacterized protein</fullName>
    </submittedName>
</protein>
<feature type="transmembrane region" description="Helical" evidence="1">
    <location>
        <begin position="211"/>
        <end position="230"/>
    </location>
</feature>
<accession>A0A0H5R9I5</accession>
<proteinExistence type="predicted"/>
<keyword evidence="1" id="KW-0472">Membrane</keyword>
<feature type="non-terminal residue" evidence="2">
    <location>
        <position position="1"/>
    </location>
</feature>